<feature type="transmembrane region" description="Helical" evidence="8">
    <location>
        <begin position="60"/>
        <end position="82"/>
    </location>
</feature>
<comment type="caution">
    <text evidence="9">The sequence shown here is derived from an EMBL/GenBank/DDBJ whole genome shotgun (WGS) entry which is preliminary data.</text>
</comment>
<dbReference type="EMBL" id="JANBOH010000020">
    <property type="protein sequence ID" value="KAJ1647774.1"/>
    <property type="molecule type" value="Genomic_DNA"/>
</dbReference>
<proteinExistence type="predicted"/>
<evidence type="ECO:0000256" key="8">
    <source>
        <dbReference type="SAM" id="Phobius"/>
    </source>
</evidence>
<evidence type="ECO:0000256" key="5">
    <source>
        <dbReference type="ARBA" id="ARBA00022824"/>
    </source>
</evidence>
<sequence length="270" mass="29978">MGSKKEGSPSKNIISDEKDDSKKYPIEANGVELMLGGMFSAIALVSPRKGLNLYETPAKYLSVSATILFVYYALLTFADIYCFRAPANRQRRSKSIKDRLGAVLKMALATLASGVAISLVLVLFGAPALSQHMETFTAAVNVAFLSVTPAILLLKPEVNAWRKALLAVSPKTVPEKWASGMFWCTMCVSWAAAYFIPMDWDRPWQKWPIPIVMGAFLGNLVGLLFVTIRCLVIPLARADFLETERIKREMIRQPVSNRSTQSDDEPKKQK</sequence>
<evidence type="ECO:0008006" key="11">
    <source>
        <dbReference type="Google" id="ProtNLM"/>
    </source>
</evidence>
<gene>
    <name evidence="9" type="ORF">LPJ64_000874</name>
</gene>
<evidence type="ECO:0000256" key="6">
    <source>
        <dbReference type="ARBA" id="ARBA00022989"/>
    </source>
</evidence>
<reference evidence="9" key="1">
    <citation type="submission" date="2022-07" db="EMBL/GenBank/DDBJ databases">
        <title>Phylogenomic reconstructions and comparative analyses of Kickxellomycotina fungi.</title>
        <authorList>
            <person name="Reynolds N.K."/>
            <person name="Stajich J.E."/>
            <person name="Barry K."/>
            <person name="Grigoriev I.V."/>
            <person name="Crous P."/>
            <person name="Smith M.E."/>
        </authorList>
    </citation>
    <scope>NUCLEOTIDE SEQUENCE</scope>
    <source>
        <strain evidence="9">NBRC 105413</strain>
    </source>
</reference>
<dbReference type="InterPro" id="IPR009580">
    <property type="entry name" value="GPI_biosynthesis_protein_Pig-F"/>
</dbReference>
<feature type="transmembrane region" description="Helical" evidence="8">
    <location>
        <begin position="103"/>
        <end position="124"/>
    </location>
</feature>
<dbReference type="GO" id="GO:0006506">
    <property type="term" value="P:GPI anchor biosynthetic process"/>
    <property type="evidence" value="ECO:0007669"/>
    <property type="project" value="UniProtKB-KW"/>
</dbReference>
<evidence type="ECO:0000256" key="4">
    <source>
        <dbReference type="ARBA" id="ARBA00022692"/>
    </source>
</evidence>
<keyword evidence="3" id="KW-0337">GPI-anchor biosynthesis</keyword>
<comment type="subcellular location">
    <subcellularLocation>
        <location evidence="1">Endoplasmic reticulum membrane</location>
        <topology evidence="1">Multi-pass membrane protein</topology>
    </subcellularLocation>
</comment>
<evidence type="ECO:0000256" key="2">
    <source>
        <dbReference type="ARBA" id="ARBA00004687"/>
    </source>
</evidence>
<feature type="transmembrane region" description="Helical" evidence="8">
    <location>
        <begin position="136"/>
        <end position="156"/>
    </location>
</feature>
<dbReference type="Proteomes" id="UP001145021">
    <property type="component" value="Unassembled WGS sequence"/>
</dbReference>
<name>A0A9W7XR13_9FUNG</name>
<organism evidence="9 10">
    <name type="scientific">Coemansia asiatica</name>
    <dbReference type="NCBI Taxonomy" id="1052880"/>
    <lineage>
        <taxon>Eukaryota</taxon>
        <taxon>Fungi</taxon>
        <taxon>Fungi incertae sedis</taxon>
        <taxon>Zoopagomycota</taxon>
        <taxon>Kickxellomycotina</taxon>
        <taxon>Kickxellomycetes</taxon>
        <taxon>Kickxellales</taxon>
        <taxon>Kickxellaceae</taxon>
        <taxon>Coemansia</taxon>
    </lineage>
</organism>
<accession>A0A9W7XR13</accession>
<feature type="transmembrane region" description="Helical" evidence="8">
    <location>
        <begin position="177"/>
        <end position="197"/>
    </location>
</feature>
<dbReference type="AlphaFoldDB" id="A0A9W7XR13"/>
<evidence type="ECO:0000313" key="9">
    <source>
        <dbReference type="EMBL" id="KAJ1647774.1"/>
    </source>
</evidence>
<keyword evidence="4 8" id="KW-0812">Transmembrane</keyword>
<keyword evidence="6 8" id="KW-1133">Transmembrane helix</keyword>
<evidence type="ECO:0000256" key="1">
    <source>
        <dbReference type="ARBA" id="ARBA00004477"/>
    </source>
</evidence>
<evidence type="ECO:0000313" key="10">
    <source>
        <dbReference type="Proteomes" id="UP001145021"/>
    </source>
</evidence>
<comment type="pathway">
    <text evidence="2">Glycolipid biosynthesis; glycosylphosphatidylinositol-anchor biosynthesis.</text>
</comment>
<feature type="transmembrane region" description="Helical" evidence="8">
    <location>
        <begin position="209"/>
        <end position="232"/>
    </location>
</feature>
<feature type="transmembrane region" description="Helical" evidence="8">
    <location>
        <begin position="31"/>
        <end position="48"/>
    </location>
</feature>
<evidence type="ECO:0000256" key="3">
    <source>
        <dbReference type="ARBA" id="ARBA00022502"/>
    </source>
</evidence>
<evidence type="ECO:0000256" key="7">
    <source>
        <dbReference type="ARBA" id="ARBA00023136"/>
    </source>
</evidence>
<dbReference type="Pfam" id="PF06699">
    <property type="entry name" value="PIG-F"/>
    <property type="match status" value="1"/>
</dbReference>
<keyword evidence="5" id="KW-0256">Endoplasmic reticulum</keyword>
<dbReference type="GO" id="GO:0005789">
    <property type="term" value="C:endoplasmic reticulum membrane"/>
    <property type="evidence" value="ECO:0007669"/>
    <property type="project" value="UniProtKB-SubCell"/>
</dbReference>
<keyword evidence="10" id="KW-1185">Reference proteome</keyword>
<protein>
    <recommendedName>
        <fullName evidence="11">Phosphatidylinositol-glycan biosynthesis class F protein</fullName>
    </recommendedName>
</protein>
<keyword evidence="7 8" id="KW-0472">Membrane</keyword>